<keyword evidence="4" id="KW-0540">Nuclease</keyword>
<dbReference type="InterPro" id="IPR027806">
    <property type="entry name" value="HARBI1_dom"/>
</dbReference>
<dbReference type="InterPro" id="IPR008250">
    <property type="entry name" value="ATPase_P-typ_transduc_dom_A_sf"/>
</dbReference>
<keyword evidence="5" id="KW-0479">Metal-binding</keyword>
<dbReference type="PANTHER" id="PTHR22930:SF259">
    <property type="entry name" value="OS08G0106900 PROTEIN"/>
    <property type="match status" value="1"/>
</dbReference>
<evidence type="ECO:0000256" key="3">
    <source>
        <dbReference type="ARBA" id="ARBA00006958"/>
    </source>
</evidence>
<comment type="cofactor">
    <cofactor evidence="1">
        <name>a divalent metal cation</name>
        <dbReference type="ChEBI" id="CHEBI:60240"/>
    </cofactor>
</comment>
<evidence type="ECO:0000259" key="8">
    <source>
        <dbReference type="Pfam" id="PF13359"/>
    </source>
</evidence>
<evidence type="ECO:0000256" key="1">
    <source>
        <dbReference type="ARBA" id="ARBA00001968"/>
    </source>
</evidence>
<sequence>MHEHTHNHCEVIMANVDEDGSSGSGDDVSMLDGHNKCQSVMPGVSGRGKRSCKATGDAIVDAMLEIAAASKMRAAAIMKNEDQYSISKCIKVLDDMQDTLASMEDFDLELDKMELVAAAAGYYYYNSITRQPRQSSLPYGSSFMSEVLNDPDDGCQEMFRMDKHVFHNLCGILRQRGMLRDTAGVMIEEQLAIFLNIIGHNERNRVIQERFQHSGETISRHFNNVLKAIKSLSREFLQPPPIATPPEIVSSNRFYPYFKDCIGVIDGMHVPAHLPAKDQSRFRNKKGVLSQNVLAACTFDLQFIFIYPGWEGSAADSRVLRAVLDDPDQNFPIIPEGKYYIVDTGYSNLEGFIAPYPGVRYHLHEFRGANQLPRNPQELFNHRHCSLRNTIQVSFDVLKTRFPILKVAPQYGFHVQRDIVIAACVLHNFIRREGKDDWLFANADGVAVTELPDIDDESDIQLASSIQDHMAFSLRESIMGAMWNDFINKWDQCTGHAPEAKVAAAAAEKWGRKNSYKWVKLPGTNLLPGYVVSIGCSSGQNGEDKSVPADMLLLAGSAIVNETILWGESTPQWKAILLLQALLKKKSDRPFVRFVFATIAAGIRGSHKEEVQAFPKLFTYHNICDST</sequence>
<organism evidence="10">
    <name type="scientific">Salix viminalis</name>
    <name type="common">Common osier</name>
    <name type="synonym">Basket willow</name>
    <dbReference type="NCBI Taxonomy" id="40686"/>
    <lineage>
        <taxon>Eukaryota</taxon>
        <taxon>Viridiplantae</taxon>
        <taxon>Streptophyta</taxon>
        <taxon>Embryophyta</taxon>
        <taxon>Tracheophyta</taxon>
        <taxon>Spermatophyta</taxon>
        <taxon>Magnoliopsida</taxon>
        <taxon>eudicotyledons</taxon>
        <taxon>Gunneridae</taxon>
        <taxon>Pentapetalae</taxon>
        <taxon>rosids</taxon>
        <taxon>fabids</taxon>
        <taxon>Malpighiales</taxon>
        <taxon>Salicaceae</taxon>
        <taxon>Saliceae</taxon>
        <taxon>Salix</taxon>
    </lineage>
</organism>
<dbReference type="Gene3D" id="2.70.150.10">
    <property type="entry name" value="Calcium-transporting ATPase, cytoplasmic transduction domain A"/>
    <property type="match status" value="1"/>
</dbReference>
<dbReference type="EMBL" id="CAADRP010001618">
    <property type="protein sequence ID" value="VFU45089.1"/>
    <property type="molecule type" value="Genomic_DNA"/>
</dbReference>
<evidence type="ECO:0000256" key="4">
    <source>
        <dbReference type="ARBA" id="ARBA00022722"/>
    </source>
</evidence>
<evidence type="ECO:0000256" key="6">
    <source>
        <dbReference type="ARBA" id="ARBA00022801"/>
    </source>
</evidence>
<evidence type="ECO:0000256" key="2">
    <source>
        <dbReference type="ARBA" id="ARBA00004123"/>
    </source>
</evidence>
<keyword evidence="7" id="KW-0539">Nucleus</keyword>
<evidence type="ECO:0000313" key="10">
    <source>
        <dbReference type="EMBL" id="VFU45089.1"/>
    </source>
</evidence>
<dbReference type="Pfam" id="PF13359">
    <property type="entry name" value="DDE_Tnp_4"/>
    <property type="match status" value="1"/>
</dbReference>
<keyword evidence="6" id="KW-0378">Hydrolase</keyword>
<dbReference type="GO" id="GO:0046872">
    <property type="term" value="F:metal ion binding"/>
    <property type="evidence" value="ECO:0007669"/>
    <property type="project" value="UniProtKB-KW"/>
</dbReference>
<evidence type="ECO:0000256" key="7">
    <source>
        <dbReference type="ARBA" id="ARBA00023242"/>
    </source>
</evidence>
<dbReference type="GO" id="GO:0016787">
    <property type="term" value="F:hydrolase activity"/>
    <property type="evidence" value="ECO:0007669"/>
    <property type="project" value="UniProtKB-KW"/>
</dbReference>
<dbReference type="GO" id="GO:0005634">
    <property type="term" value="C:nucleus"/>
    <property type="evidence" value="ECO:0007669"/>
    <property type="project" value="UniProtKB-SubCell"/>
</dbReference>
<evidence type="ECO:0000256" key="5">
    <source>
        <dbReference type="ARBA" id="ARBA00022723"/>
    </source>
</evidence>
<dbReference type="AlphaFoldDB" id="A0A6N2LV37"/>
<comment type="similarity">
    <text evidence="3">Belongs to the HARBI1 family.</text>
</comment>
<evidence type="ECO:0000259" key="9">
    <source>
        <dbReference type="Pfam" id="PF26138"/>
    </source>
</evidence>
<protein>
    <submittedName>
        <fullName evidence="10">Uncharacterized protein</fullName>
    </submittedName>
</protein>
<feature type="domain" description="DDE Tnp4" evidence="8">
    <location>
        <begin position="265"/>
        <end position="428"/>
    </location>
</feature>
<feature type="domain" description="DUF8040" evidence="9">
    <location>
        <begin position="140"/>
        <end position="230"/>
    </location>
</feature>
<dbReference type="Pfam" id="PF26138">
    <property type="entry name" value="DUF8040"/>
    <property type="match status" value="1"/>
</dbReference>
<dbReference type="PANTHER" id="PTHR22930">
    <property type="match status" value="1"/>
</dbReference>
<gene>
    <name evidence="10" type="ORF">SVIM_LOCUS280992</name>
</gene>
<dbReference type="SUPFAM" id="SSF81653">
    <property type="entry name" value="Calcium ATPase, transduction domain A"/>
    <property type="match status" value="1"/>
</dbReference>
<dbReference type="InterPro" id="IPR045249">
    <property type="entry name" value="HARBI1-like"/>
</dbReference>
<proteinExistence type="inferred from homology"/>
<reference evidence="10" key="1">
    <citation type="submission" date="2019-03" db="EMBL/GenBank/DDBJ databases">
        <authorList>
            <person name="Mank J."/>
            <person name="Almeida P."/>
        </authorList>
    </citation>
    <scope>NUCLEOTIDE SEQUENCE</scope>
    <source>
        <strain evidence="10">78183</strain>
    </source>
</reference>
<accession>A0A6N2LV37</accession>
<dbReference type="GO" id="GO:0004518">
    <property type="term" value="F:nuclease activity"/>
    <property type="evidence" value="ECO:0007669"/>
    <property type="project" value="UniProtKB-KW"/>
</dbReference>
<dbReference type="InterPro" id="IPR058353">
    <property type="entry name" value="DUF8040"/>
</dbReference>
<name>A0A6N2LV37_SALVM</name>
<comment type="subcellular location">
    <subcellularLocation>
        <location evidence="2">Nucleus</location>
    </subcellularLocation>
</comment>